<protein>
    <submittedName>
        <fullName evidence="4">DNA polymerase IV</fullName>
    </submittedName>
</protein>
<evidence type="ECO:0000259" key="3">
    <source>
        <dbReference type="Pfam" id="PF11799"/>
    </source>
</evidence>
<dbReference type="Pfam" id="PF11799">
    <property type="entry name" value="IMS_C"/>
    <property type="match status" value="1"/>
</dbReference>
<dbReference type="SUPFAM" id="SSF56672">
    <property type="entry name" value="DNA/RNA polymerases"/>
    <property type="match status" value="1"/>
</dbReference>
<keyword evidence="1" id="KW-0227">DNA damage</keyword>
<gene>
    <name evidence="4" type="ORF">A7A08_01496</name>
</gene>
<evidence type="ECO:0000256" key="2">
    <source>
        <dbReference type="SAM" id="MobiDB-lite"/>
    </source>
</evidence>
<keyword evidence="5" id="KW-1185">Reference proteome</keyword>
<dbReference type="GO" id="GO:0006281">
    <property type="term" value="P:DNA repair"/>
    <property type="evidence" value="ECO:0007669"/>
    <property type="project" value="InterPro"/>
</dbReference>
<proteinExistence type="predicted"/>
<dbReference type="PANTHER" id="PTHR35369">
    <property type="entry name" value="BLR3025 PROTEIN-RELATED"/>
    <property type="match status" value="1"/>
</dbReference>
<sequence length="382" mass="41185">MALARWAERFSPWRNTAGADGLWVDATGVAHLFGGEKALLQAMEHGFARLGLTARLAMADTLGAAWAVARFGPETLSMVPPGKQEKALAPLPVEGLRLSEDATRLLRRLGLKRIGQLYDLPRTSLKRRFASREIADAVLRRLDQALGRHDERAIPLLKDPPQTAYLSFAEPLITHDGIVAALAVLAGDLCGKLADAHLGMRRVAFRLTRADGGTSIVRAGFSAPCREAHHLCDLLEKKLEGLDLGFGIDTLRLAAFALESLTPHQTALTKAASRANLAPLADRLANRLGPRAVRRLEPRQSHLPEQAQRARVLGKPESHKPGSDKPGSDKPIPKAADILRVLAAKPPRPALFLPRPEPLQVLAEIPEVRQPASPGVGSPAAS</sequence>
<dbReference type="PANTHER" id="PTHR35369:SF2">
    <property type="entry name" value="BLR3025 PROTEIN"/>
    <property type="match status" value="1"/>
</dbReference>
<evidence type="ECO:0000313" key="4">
    <source>
        <dbReference type="EMBL" id="ODA67464.1"/>
    </source>
</evidence>
<name>A0A1E2RZ24_9HYPH</name>
<feature type="region of interest" description="Disordered" evidence="2">
    <location>
        <begin position="296"/>
        <end position="336"/>
    </location>
</feature>
<evidence type="ECO:0000256" key="1">
    <source>
        <dbReference type="ARBA" id="ARBA00022763"/>
    </source>
</evidence>
<feature type="domain" description="DNA polymerase Y-family little finger" evidence="3">
    <location>
        <begin position="167"/>
        <end position="265"/>
    </location>
</feature>
<reference evidence="4 5" key="1">
    <citation type="submission" date="2016-07" db="EMBL/GenBank/DDBJ databases">
        <title>Draft genome sequence of Methyloligella halotolerans C2T (VKM B-2706T=CCUG 61687T=DSM 25045T), a halotolerant polyhydroxybutyrate accumulating methylotroph.</title>
        <authorList>
            <person name="Vasilenko O.V."/>
            <person name="Doronina N.V."/>
            <person name="Poroshina M.N."/>
            <person name="Tarlachkov S.V."/>
            <person name="Trotsenko Y.A."/>
        </authorList>
    </citation>
    <scope>NUCLEOTIDE SEQUENCE [LARGE SCALE GENOMIC DNA]</scope>
    <source>
        <strain evidence="4 5">VKM B-2706</strain>
    </source>
</reference>
<organism evidence="4 5">
    <name type="scientific">Methyloligella halotolerans</name>
    <dbReference type="NCBI Taxonomy" id="1177755"/>
    <lineage>
        <taxon>Bacteria</taxon>
        <taxon>Pseudomonadati</taxon>
        <taxon>Pseudomonadota</taxon>
        <taxon>Alphaproteobacteria</taxon>
        <taxon>Hyphomicrobiales</taxon>
        <taxon>Hyphomicrobiaceae</taxon>
        <taxon>Methyloligella</taxon>
    </lineage>
</organism>
<dbReference type="STRING" id="1177755.A7A08_01496"/>
<dbReference type="InterPro" id="IPR050356">
    <property type="entry name" value="SulA_CellDiv_inhibitor"/>
</dbReference>
<dbReference type="PATRIC" id="fig|1177755.3.peg.1499"/>
<dbReference type="GO" id="GO:0003684">
    <property type="term" value="F:damaged DNA binding"/>
    <property type="evidence" value="ECO:0007669"/>
    <property type="project" value="InterPro"/>
</dbReference>
<feature type="compositionally biased region" description="Basic and acidic residues" evidence="2">
    <location>
        <begin position="314"/>
        <end position="332"/>
    </location>
</feature>
<evidence type="ECO:0000313" key="5">
    <source>
        <dbReference type="Proteomes" id="UP000095087"/>
    </source>
</evidence>
<comment type="caution">
    <text evidence="4">The sequence shown here is derived from an EMBL/GenBank/DDBJ whole genome shotgun (WGS) entry which is preliminary data.</text>
</comment>
<dbReference type="AlphaFoldDB" id="A0A1E2RZ24"/>
<dbReference type="EMBL" id="MASI01000003">
    <property type="protein sequence ID" value="ODA67464.1"/>
    <property type="molecule type" value="Genomic_DNA"/>
</dbReference>
<dbReference type="InterPro" id="IPR017961">
    <property type="entry name" value="DNA_pol_Y-fam_little_finger"/>
</dbReference>
<accession>A0A1E2RZ24</accession>
<dbReference type="Proteomes" id="UP000095087">
    <property type="component" value="Unassembled WGS sequence"/>
</dbReference>
<dbReference type="CDD" id="cd03468">
    <property type="entry name" value="PolY_like"/>
    <property type="match status" value="1"/>
</dbReference>
<dbReference type="InterPro" id="IPR043502">
    <property type="entry name" value="DNA/RNA_pol_sf"/>
</dbReference>